<comment type="caution">
    <text evidence="1">The sequence shown here is derived from an EMBL/GenBank/DDBJ whole genome shotgun (WGS) entry which is preliminary data.</text>
</comment>
<dbReference type="Proteomes" id="UP000193411">
    <property type="component" value="Unassembled WGS sequence"/>
</dbReference>
<protein>
    <recommendedName>
        <fullName evidence="3">C3H1-type domain-containing protein</fullName>
    </recommendedName>
</protein>
<name>A0A1Y2H883_9FUNG</name>
<organism evidence="1 2">
    <name type="scientific">Catenaria anguillulae PL171</name>
    <dbReference type="NCBI Taxonomy" id="765915"/>
    <lineage>
        <taxon>Eukaryota</taxon>
        <taxon>Fungi</taxon>
        <taxon>Fungi incertae sedis</taxon>
        <taxon>Blastocladiomycota</taxon>
        <taxon>Blastocladiomycetes</taxon>
        <taxon>Blastocladiales</taxon>
        <taxon>Catenariaceae</taxon>
        <taxon>Catenaria</taxon>
    </lineage>
</organism>
<reference evidence="1 2" key="1">
    <citation type="submission" date="2016-07" db="EMBL/GenBank/DDBJ databases">
        <title>Pervasive Adenine N6-methylation of Active Genes in Fungi.</title>
        <authorList>
            <consortium name="DOE Joint Genome Institute"/>
            <person name="Mondo S.J."/>
            <person name="Dannebaum R.O."/>
            <person name="Kuo R.C."/>
            <person name="Labutti K."/>
            <person name="Haridas S."/>
            <person name="Kuo A."/>
            <person name="Salamov A."/>
            <person name="Ahrendt S.R."/>
            <person name="Lipzen A."/>
            <person name="Sullivan W."/>
            <person name="Andreopoulos W.B."/>
            <person name="Clum A."/>
            <person name="Lindquist E."/>
            <person name="Daum C."/>
            <person name="Ramamoorthy G.K."/>
            <person name="Gryganskyi A."/>
            <person name="Culley D."/>
            <person name="Magnuson J.K."/>
            <person name="James T.Y."/>
            <person name="O'Malley M.A."/>
            <person name="Stajich J.E."/>
            <person name="Spatafora J.W."/>
            <person name="Visel A."/>
            <person name="Grigoriev I.V."/>
        </authorList>
    </citation>
    <scope>NUCLEOTIDE SEQUENCE [LARGE SCALE GENOMIC DNA]</scope>
    <source>
        <strain evidence="1 2">PL171</strain>
    </source>
</reference>
<evidence type="ECO:0008006" key="3">
    <source>
        <dbReference type="Google" id="ProtNLM"/>
    </source>
</evidence>
<accession>A0A1Y2H883</accession>
<evidence type="ECO:0000313" key="2">
    <source>
        <dbReference type="Proteomes" id="UP000193411"/>
    </source>
</evidence>
<proteinExistence type="predicted"/>
<gene>
    <name evidence="1" type="ORF">BCR44DRAFT_1329694</name>
</gene>
<dbReference type="AlphaFoldDB" id="A0A1Y2H883"/>
<sequence length="252" mass="25873">MVEDSPTAPRAPAAAILSLPRWELVVAVGDLALAFAHTRPTQTHRTRAAPHKSQVVAVQRQQATSTLAAAGLSTQRDSPARLPHSRRKRIKCRYRRSGPKCRGRICGYLHGRTCGTCGRRRYGCICDNGRRPRRTCRRRLRLRHNGIKRRRPASVEADDQNGGGALDTCTGGLAARGGGDADTGALVGAGALAGAGTLAGGAIASNTEGCVSEAPQNGAGAGANEAAGTDGGEVGLTDGLAARGAGAGDVGL</sequence>
<keyword evidence="2" id="KW-1185">Reference proteome</keyword>
<dbReference type="EMBL" id="MCFL01000098">
    <property type="protein sequence ID" value="ORZ30161.1"/>
    <property type="molecule type" value="Genomic_DNA"/>
</dbReference>
<evidence type="ECO:0000313" key="1">
    <source>
        <dbReference type="EMBL" id="ORZ30161.1"/>
    </source>
</evidence>